<dbReference type="PANTHER" id="PTHR37549:SF1">
    <property type="entry name" value="LIPOPROTEIN LPRI"/>
    <property type="match status" value="1"/>
</dbReference>
<dbReference type="EMBL" id="CP061038">
    <property type="protein sequence ID" value="QNQ11771.1"/>
    <property type="molecule type" value="Genomic_DNA"/>
</dbReference>
<evidence type="ECO:0000256" key="1">
    <source>
        <dbReference type="SAM" id="SignalP"/>
    </source>
</evidence>
<keyword evidence="1" id="KW-0732">Signal</keyword>
<dbReference type="PANTHER" id="PTHR37549">
    <property type="entry name" value="LIPOPROTEIN LPRI"/>
    <property type="match status" value="1"/>
</dbReference>
<dbReference type="Proteomes" id="UP000516148">
    <property type="component" value="Chromosome"/>
</dbReference>
<proteinExistence type="predicted"/>
<feature type="signal peptide" evidence="1">
    <location>
        <begin position="1"/>
        <end position="22"/>
    </location>
</feature>
<dbReference type="AlphaFoldDB" id="A0A7H0LQ18"/>
<dbReference type="InterPro" id="IPR052755">
    <property type="entry name" value="Lysozyme_Inhibitor_LprI"/>
</dbReference>
<organism evidence="2 3">
    <name type="scientific">Sphingomonas alpina</name>
    <dbReference type="NCBI Taxonomy" id="653931"/>
    <lineage>
        <taxon>Bacteria</taxon>
        <taxon>Pseudomonadati</taxon>
        <taxon>Pseudomonadota</taxon>
        <taxon>Alphaproteobacteria</taxon>
        <taxon>Sphingomonadales</taxon>
        <taxon>Sphingomonadaceae</taxon>
        <taxon>Sphingomonas</taxon>
    </lineage>
</organism>
<protein>
    <recommendedName>
        <fullName evidence="4">DUF1311 domain-containing protein</fullName>
    </recommendedName>
</protein>
<keyword evidence="3" id="KW-1185">Reference proteome</keyword>
<name>A0A7H0LQ18_9SPHN</name>
<evidence type="ECO:0008006" key="4">
    <source>
        <dbReference type="Google" id="ProtNLM"/>
    </source>
</evidence>
<feature type="chain" id="PRO_5028943850" description="DUF1311 domain-containing protein" evidence="1">
    <location>
        <begin position="23"/>
        <end position="227"/>
    </location>
</feature>
<evidence type="ECO:0000313" key="3">
    <source>
        <dbReference type="Proteomes" id="UP000516148"/>
    </source>
</evidence>
<accession>A0A7H0LQ18</accession>
<dbReference type="GO" id="GO:0005576">
    <property type="term" value="C:extracellular region"/>
    <property type="evidence" value="ECO:0007669"/>
    <property type="project" value="TreeGrafter"/>
</dbReference>
<reference evidence="2 3" key="1">
    <citation type="submission" date="2020-09" db="EMBL/GenBank/DDBJ databases">
        <title>Sphingomonas sp., a new species isolated from pork steak.</title>
        <authorList>
            <person name="Heidler von Heilborn D."/>
        </authorList>
    </citation>
    <scope>NUCLEOTIDE SEQUENCE [LARGE SCALE GENOMIC DNA]</scope>
    <source>
        <strain evidence="3">S8-3T</strain>
    </source>
</reference>
<dbReference type="RefSeq" id="WP_187764074.1">
    <property type="nucleotide sequence ID" value="NZ_CP061038.1"/>
</dbReference>
<evidence type="ECO:0000313" key="2">
    <source>
        <dbReference type="EMBL" id="QNQ11771.1"/>
    </source>
</evidence>
<dbReference type="KEGG" id="spap:H3Z74_11910"/>
<sequence>MLRYVAMFLGLVLLAGTTSAGAASFDCAKASTRVEKLICSDPQLSHLDDSLAAAYREALKLWDGRIAAYVKLTQRGWMGERTLLPAGTGMGGVYCEDDAQRLSCLRGLYIDRIAILKSPGFRLSGMYYRGKDMLRITSRPGGLELGLAQADPNAVQVFTEEGKPVPVAAGQTTIVFPLMGEGNEACRLEAAFTVDAVVLTSRGPCSGARLGGRWLRNQAFDPEGEQF</sequence>
<gene>
    <name evidence="2" type="ORF">H3Z74_11910</name>
</gene>